<feature type="compositionally biased region" description="Low complexity" evidence="8">
    <location>
        <begin position="98"/>
        <end position="136"/>
    </location>
</feature>
<sequence>MAFQTSGSLFGSKPATGTSLFGQNNSTTPQQGSLFGNTSQNTSGNPFGQTQSQPAQGSSLFGNTLGGQPNQQQQQQQPAQNSSLFGGSNQKPATSGLFGQSTNQPQQNQQQQGGFGSSLFGSSAQQNNQQQQPQSSLFGNLGTSTNNAQQQPTFGGFGSNNNQSTLGGFGASNAGGLFGNRQASQQPSLSTTQTMGGAPPFTKSTKFNDLPDDTKRLFEQIDAHIQGRIQISNDLKQRKLGDEATKGQELIYSVHQDLLNTISVIHSDVHLTRDLKEKVDQTVQDTIISTRIVDGFRNPQQYGMHLKNHADFPLEFFNRVTEEMKERLRWCKLTIEAIERKLSSAVSQTQYTPQVISSTLEAQHTTFIALASKTAALDADLQKIKSLYTQMWRAKTGSMRDPFNDLDRRTGGEFGLEGLSGK</sequence>
<keyword evidence="7" id="KW-0539">Nucleus</keyword>
<keyword evidence="2" id="KW-0813">Transport</keyword>
<keyword evidence="4" id="KW-0653">Protein transport</keyword>
<dbReference type="GO" id="GO:0051028">
    <property type="term" value="P:mRNA transport"/>
    <property type="evidence" value="ECO:0007669"/>
    <property type="project" value="UniProtKB-KW"/>
</dbReference>
<dbReference type="GO" id="GO:0008139">
    <property type="term" value="F:nuclear localization sequence binding"/>
    <property type="evidence" value="ECO:0007669"/>
    <property type="project" value="InterPro"/>
</dbReference>
<evidence type="ECO:0000256" key="3">
    <source>
        <dbReference type="ARBA" id="ARBA00022816"/>
    </source>
</evidence>
<feature type="compositionally biased region" description="Low complexity" evidence="8">
    <location>
        <begin position="68"/>
        <end position="81"/>
    </location>
</feature>
<dbReference type="GO" id="GO:0017056">
    <property type="term" value="F:structural constituent of nuclear pore"/>
    <property type="evidence" value="ECO:0007669"/>
    <property type="project" value="InterPro"/>
</dbReference>
<reference evidence="9 10" key="1">
    <citation type="submission" date="2022-09" db="EMBL/GenBank/DDBJ databases">
        <authorList>
            <person name="Palmer J.M."/>
        </authorList>
    </citation>
    <scope>NUCLEOTIDE SEQUENCE [LARGE SCALE GENOMIC DNA]</scope>
    <source>
        <strain evidence="9 10">DSM 7382</strain>
    </source>
</reference>
<feature type="region of interest" description="Disordered" evidence="8">
    <location>
        <begin position="1"/>
        <end position="208"/>
    </location>
</feature>
<evidence type="ECO:0000256" key="7">
    <source>
        <dbReference type="ARBA" id="ARBA00023242"/>
    </source>
</evidence>
<evidence type="ECO:0000256" key="6">
    <source>
        <dbReference type="ARBA" id="ARBA00023132"/>
    </source>
</evidence>
<dbReference type="InterPro" id="IPR025574">
    <property type="entry name" value="Nucleoporin_FG_rpt"/>
</dbReference>
<dbReference type="EMBL" id="JASBNA010000035">
    <property type="protein sequence ID" value="KAK7682632.1"/>
    <property type="molecule type" value="Genomic_DNA"/>
</dbReference>
<dbReference type="AlphaFoldDB" id="A0AAW0FZA6"/>
<evidence type="ECO:0000256" key="8">
    <source>
        <dbReference type="SAM" id="MobiDB-lite"/>
    </source>
</evidence>
<accession>A0AAW0FZA6</accession>
<keyword evidence="5" id="KW-0811">Translocation</keyword>
<feature type="compositionally biased region" description="Polar residues" evidence="8">
    <location>
        <begin position="181"/>
        <end position="195"/>
    </location>
</feature>
<organism evidence="9 10">
    <name type="scientific">Cerrena zonata</name>
    <dbReference type="NCBI Taxonomy" id="2478898"/>
    <lineage>
        <taxon>Eukaryota</taxon>
        <taxon>Fungi</taxon>
        <taxon>Dikarya</taxon>
        <taxon>Basidiomycota</taxon>
        <taxon>Agaricomycotina</taxon>
        <taxon>Agaricomycetes</taxon>
        <taxon>Polyporales</taxon>
        <taxon>Cerrenaceae</taxon>
        <taxon>Cerrena</taxon>
    </lineage>
</organism>
<evidence type="ECO:0000256" key="1">
    <source>
        <dbReference type="ARBA" id="ARBA00004567"/>
    </source>
</evidence>
<keyword evidence="10" id="KW-1185">Reference proteome</keyword>
<dbReference type="Proteomes" id="UP001385951">
    <property type="component" value="Unassembled WGS sequence"/>
</dbReference>
<dbReference type="PANTHER" id="PTHR13437:SF2">
    <property type="entry name" value="NUCLEOPORIN P58_P45"/>
    <property type="match status" value="1"/>
</dbReference>
<evidence type="ECO:0000313" key="10">
    <source>
        <dbReference type="Proteomes" id="UP001385951"/>
    </source>
</evidence>
<feature type="compositionally biased region" description="Polar residues" evidence="8">
    <location>
        <begin position="82"/>
        <end position="93"/>
    </location>
</feature>
<gene>
    <name evidence="9" type="ORF">QCA50_014432</name>
</gene>
<evidence type="ECO:0000256" key="4">
    <source>
        <dbReference type="ARBA" id="ARBA00022927"/>
    </source>
</evidence>
<name>A0AAW0FZA6_9APHY</name>
<dbReference type="Pfam" id="PF13634">
    <property type="entry name" value="Nucleoporin_FG"/>
    <property type="match status" value="1"/>
</dbReference>
<protein>
    <recommendedName>
        <fullName evidence="11">Nucleoporin p58/p45</fullName>
    </recommendedName>
</protein>
<proteinExistence type="predicted"/>
<dbReference type="PANTHER" id="PTHR13437">
    <property type="entry name" value="NUCLEOPORIN P58/P45 NUCLEOPORIN-LIKE PROTEIN 1"/>
    <property type="match status" value="1"/>
</dbReference>
<evidence type="ECO:0008006" key="11">
    <source>
        <dbReference type="Google" id="ProtNLM"/>
    </source>
</evidence>
<dbReference type="Gene3D" id="6.10.140.1350">
    <property type="match status" value="1"/>
</dbReference>
<evidence type="ECO:0000313" key="9">
    <source>
        <dbReference type="EMBL" id="KAK7682632.1"/>
    </source>
</evidence>
<comment type="subcellular location">
    <subcellularLocation>
        <location evidence="1">Nucleus</location>
        <location evidence="1">Nuclear pore complex</location>
    </subcellularLocation>
</comment>
<evidence type="ECO:0000256" key="5">
    <source>
        <dbReference type="ARBA" id="ARBA00023010"/>
    </source>
</evidence>
<keyword evidence="6" id="KW-0906">Nuclear pore complex</keyword>
<feature type="compositionally biased region" description="Polar residues" evidence="8">
    <location>
        <begin position="1"/>
        <end position="62"/>
    </location>
</feature>
<feature type="compositionally biased region" description="Polar residues" evidence="8">
    <location>
        <begin position="137"/>
        <end position="166"/>
    </location>
</feature>
<keyword evidence="3" id="KW-0509">mRNA transport</keyword>
<evidence type="ECO:0000256" key="2">
    <source>
        <dbReference type="ARBA" id="ARBA00022448"/>
    </source>
</evidence>
<dbReference type="InterPro" id="IPR024882">
    <property type="entry name" value="NUP58/p45/49"/>
</dbReference>
<comment type="caution">
    <text evidence="9">The sequence shown here is derived from an EMBL/GenBank/DDBJ whole genome shotgun (WGS) entry which is preliminary data.</text>
</comment>
<dbReference type="GO" id="GO:0015031">
    <property type="term" value="P:protein transport"/>
    <property type="evidence" value="ECO:0007669"/>
    <property type="project" value="UniProtKB-KW"/>
</dbReference>
<dbReference type="GO" id="GO:0005643">
    <property type="term" value="C:nuclear pore"/>
    <property type="evidence" value="ECO:0007669"/>
    <property type="project" value="UniProtKB-SubCell"/>
</dbReference>